<feature type="transmembrane region" description="Helical" evidence="8">
    <location>
        <begin position="32"/>
        <end position="54"/>
    </location>
</feature>
<dbReference type="PANTHER" id="PTHR12763">
    <property type="match status" value="1"/>
</dbReference>
<feature type="region of interest" description="Disordered" evidence="7">
    <location>
        <begin position="170"/>
        <end position="197"/>
    </location>
</feature>
<keyword evidence="3 8" id="KW-1133">Transmembrane helix</keyword>
<evidence type="ECO:0000256" key="7">
    <source>
        <dbReference type="SAM" id="MobiDB-lite"/>
    </source>
</evidence>
<dbReference type="Pfam" id="PF00226">
    <property type="entry name" value="DnaJ"/>
    <property type="match status" value="1"/>
</dbReference>
<organism evidence="10 11">
    <name type="scientific">Saccharospirillum salsuginis</name>
    <dbReference type="NCBI Taxonomy" id="418750"/>
    <lineage>
        <taxon>Bacteria</taxon>
        <taxon>Pseudomonadati</taxon>
        <taxon>Pseudomonadota</taxon>
        <taxon>Gammaproteobacteria</taxon>
        <taxon>Oceanospirillales</taxon>
        <taxon>Saccharospirillaceae</taxon>
        <taxon>Saccharospirillum</taxon>
    </lineage>
</organism>
<reference evidence="10" key="1">
    <citation type="journal article" date="2014" name="Int. J. Syst. Evol. Microbiol.">
        <title>Complete genome sequence of Corynebacterium casei LMG S-19264T (=DSM 44701T), isolated from a smear-ripened cheese.</title>
        <authorList>
            <consortium name="US DOE Joint Genome Institute (JGI-PGF)"/>
            <person name="Walter F."/>
            <person name="Albersmeier A."/>
            <person name="Kalinowski J."/>
            <person name="Ruckert C."/>
        </authorList>
    </citation>
    <scope>NUCLEOTIDE SEQUENCE</scope>
    <source>
        <strain evidence="10">KCTC 22169</strain>
    </source>
</reference>
<feature type="domain" description="J" evidence="9">
    <location>
        <begin position="201"/>
        <end position="252"/>
    </location>
</feature>
<dbReference type="Gene3D" id="1.10.287.110">
    <property type="entry name" value="DnaJ domain"/>
    <property type="match status" value="1"/>
</dbReference>
<evidence type="ECO:0000256" key="1">
    <source>
        <dbReference type="ARBA" id="ARBA00004167"/>
    </source>
</evidence>
<keyword evidence="4 8" id="KW-0472">Membrane</keyword>
<gene>
    <name evidence="10" type="ORF">GCM10007392_43470</name>
</gene>
<evidence type="ECO:0000256" key="2">
    <source>
        <dbReference type="ARBA" id="ARBA00022692"/>
    </source>
</evidence>
<comment type="caution">
    <text evidence="10">The sequence shown here is derived from an EMBL/GenBank/DDBJ whole genome shotgun (WGS) entry which is preliminary data.</text>
</comment>
<evidence type="ECO:0000256" key="5">
    <source>
        <dbReference type="ARBA" id="ARBA00023186"/>
    </source>
</evidence>
<dbReference type="RefSeq" id="WP_189612749.1">
    <property type="nucleotide sequence ID" value="NZ_BMXR01000014.1"/>
</dbReference>
<evidence type="ECO:0000256" key="3">
    <source>
        <dbReference type="ARBA" id="ARBA00022989"/>
    </source>
</evidence>
<dbReference type="PANTHER" id="PTHR12763:SF28">
    <property type="entry name" value="GEO10507P1-RELATED"/>
    <property type="match status" value="1"/>
</dbReference>
<dbReference type="InterPro" id="IPR001623">
    <property type="entry name" value="DnaJ_domain"/>
</dbReference>
<dbReference type="InterPro" id="IPR036869">
    <property type="entry name" value="J_dom_sf"/>
</dbReference>
<evidence type="ECO:0000256" key="4">
    <source>
        <dbReference type="ARBA" id="ARBA00023136"/>
    </source>
</evidence>
<feature type="compositionally biased region" description="Basic and acidic residues" evidence="7">
    <location>
        <begin position="170"/>
        <end position="187"/>
    </location>
</feature>
<comment type="similarity">
    <text evidence="6">Belongs to the TIM14 family.</text>
</comment>
<dbReference type="SMART" id="SM00271">
    <property type="entry name" value="DnaJ"/>
    <property type="match status" value="1"/>
</dbReference>
<accession>A0A918KR13</accession>
<feature type="transmembrane region" description="Helical" evidence="8">
    <location>
        <begin position="66"/>
        <end position="84"/>
    </location>
</feature>
<dbReference type="PROSITE" id="PS50076">
    <property type="entry name" value="DNAJ_2"/>
    <property type="match status" value="1"/>
</dbReference>
<evidence type="ECO:0000259" key="9">
    <source>
        <dbReference type="PROSITE" id="PS50076"/>
    </source>
</evidence>
<sequence>MNPFSLLLLLLALGGLFLYIQRQPPQKRARAAAQVVVALLLFAILYLALTRRLYLLGALLAFSLPFLRRLLPILLRALPFLAVWHKRRQQRKQSQANTGQQSTVRAALLEMVLDHDSGEMSGRILEGPMTGRDLADLGDDEFIELLQYCRQQDTESARLLETYLDRRFGEAWRQDDPGQTTGDDHQDSSGNTGDGRMTDTEAYEILGLQPGASRDEIIQAHRRLMQRLHPDRGGSPYLAARINAARSHLLGD</sequence>
<keyword evidence="5" id="KW-0143">Chaperone</keyword>
<evidence type="ECO:0000256" key="6">
    <source>
        <dbReference type="ARBA" id="ARBA00038105"/>
    </source>
</evidence>
<proteinExistence type="inferred from homology"/>
<reference evidence="10" key="2">
    <citation type="submission" date="2020-09" db="EMBL/GenBank/DDBJ databases">
        <authorList>
            <person name="Sun Q."/>
            <person name="Kim S."/>
        </authorList>
    </citation>
    <scope>NUCLEOTIDE SEQUENCE</scope>
    <source>
        <strain evidence="10">KCTC 22169</strain>
    </source>
</reference>
<keyword evidence="11" id="KW-1185">Reference proteome</keyword>
<comment type="subcellular location">
    <subcellularLocation>
        <location evidence="1">Membrane</location>
        <topology evidence="1">Single-pass membrane protein</topology>
    </subcellularLocation>
</comment>
<keyword evidence="2 8" id="KW-0812">Transmembrane</keyword>
<dbReference type="EMBL" id="BMXR01000014">
    <property type="protein sequence ID" value="GGX71294.1"/>
    <property type="molecule type" value="Genomic_DNA"/>
</dbReference>
<dbReference type="AlphaFoldDB" id="A0A918KR13"/>
<evidence type="ECO:0000313" key="11">
    <source>
        <dbReference type="Proteomes" id="UP000626148"/>
    </source>
</evidence>
<evidence type="ECO:0000313" key="10">
    <source>
        <dbReference type="EMBL" id="GGX71294.1"/>
    </source>
</evidence>
<dbReference type="SUPFAM" id="SSF46565">
    <property type="entry name" value="Chaperone J-domain"/>
    <property type="match status" value="1"/>
</dbReference>
<evidence type="ECO:0000256" key="8">
    <source>
        <dbReference type="SAM" id="Phobius"/>
    </source>
</evidence>
<dbReference type="Proteomes" id="UP000626148">
    <property type="component" value="Unassembled WGS sequence"/>
</dbReference>
<protein>
    <recommendedName>
        <fullName evidence="9">J domain-containing protein</fullName>
    </recommendedName>
</protein>
<dbReference type="GO" id="GO:0016020">
    <property type="term" value="C:membrane"/>
    <property type="evidence" value="ECO:0007669"/>
    <property type="project" value="UniProtKB-SubCell"/>
</dbReference>
<dbReference type="CDD" id="cd06257">
    <property type="entry name" value="DnaJ"/>
    <property type="match status" value="1"/>
</dbReference>
<name>A0A918KR13_9GAMM</name>